<evidence type="ECO:0000256" key="1">
    <source>
        <dbReference type="SAM" id="MobiDB-lite"/>
    </source>
</evidence>
<proteinExistence type="predicted"/>
<gene>
    <name evidence="2" type="ORF">C4D60_Mb10t01070</name>
</gene>
<feature type="region of interest" description="Disordered" evidence="1">
    <location>
        <begin position="36"/>
        <end position="72"/>
    </location>
</feature>
<protein>
    <submittedName>
        <fullName evidence="2">Uncharacterized protein</fullName>
    </submittedName>
</protein>
<evidence type="ECO:0000313" key="2">
    <source>
        <dbReference type="EMBL" id="THU52161.1"/>
    </source>
</evidence>
<sequence>MYLLLALINLSLEPSSDLQKLILGWISRRRKGEGKMYREGEEGCRGGRWGLSGPEQDNGEGAVGSGVGKRRGDCWDRRSRGMVEVAVGVDGGRGL</sequence>
<name>A0A4S8ITX3_MUSBA</name>
<keyword evidence="3" id="KW-1185">Reference proteome</keyword>
<dbReference type="AlphaFoldDB" id="A0A4S8ITX3"/>
<dbReference type="EMBL" id="PYDT01000008">
    <property type="protein sequence ID" value="THU52161.1"/>
    <property type="molecule type" value="Genomic_DNA"/>
</dbReference>
<dbReference type="Proteomes" id="UP000317650">
    <property type="component" value="Chromosome 10"/>
</dbReference>
<comment type="caution">
    <text evidence="2">The sequence shown here is derived from an EMBL/GenBank/DDBJ whole genome shotgun (WGS) entry which is preliminary data.</text>
</comment>
<feature type="compositionally biased region" description="Basic and acidic residues" evidence="1">
    <location>
        <begin position="36"/>
        <end position="45"/>
    </location>
</feature>
<accession>A0A4S8ITX3</accession>
<organism evidence="2 3">
    <name type="scientific">Musa balbisiana</name>
    <name type="common">Banana</name>
    <dbReference type="NCBI Taxonomy" id="52838"/>
    <lineage>
        <taxon>Eukaryota</taxon>
        <taxon>Viridiplantae</taxon>
        <taxon>Streptophyta</taxon>
        <taxon>Embryophyta</taxon>
        <taxon>Tracheophyta</taxon>
        <taxon>Spermatophyta</taxon>
        <taxon>Magnoliopsida</taxon>
        <taxon>Liliopsida</taxon>
        <taxon>Zingiberales</taxon>
        <taxon>Musaceae</taxon>
        <taxon>Musa</taxon>
    </lineage>
</organism>
<evidence type="ECO:0000313" key="3">
    <source>
        <dbReference type="Proteomes" id="UP000317650"/>
    </source>
</evidence>
<reference evidence="2 3" key="1">
    <citation type="journal article" date="2019" name="Nat. Plants">
        <title>Genome sequencing of Musa balbisiana reveals subgenome evolution and function divergence in polyploid bananas.</title>
        <authorList>
            <person name="Yao X."/>
        </authorList>
    </citation>
    <scope>NUCLEOTIDE SEQUENCE [LARGE SCALE GENOMIC DNA]</scope>
    <source>
        <strain evidence="3">cv. DH-PKW</strain>
        <tissue evidence="2">Leaves</tissue>
    </source>
</reference>